<comment type="caution">
    <text evidence="9">The sequence shown here is derived from an EMBL/GenBank/DDBJ whole genome shotgun (WGS) entry which is preliminary data.</text>
</comment>
<dbReference type="RefSeq" id="WP_095609454.1">
    <property type="nucleotide sequence ID" value="NZ_NMPM01000002.1"/>
</dbReference>
<evidence type="ECO:0000256" key="1">
    <source>
        <dbReference type="ARBA" id="ARBA00005051"/>
    </source>
</evidence>
<dbReference type="SUPFAM" id="SSF55083">
    <property type="entry name" value="6-hydroxymethyl-7,8-dihydropterin pyrophosphokinase, HPPK"/>
    <property type="match status" value="1"/>
</dbReference>
<protein>
    <recommendedName>
        <fullName evidence="2">2-amino-4-hydroxy-6-hydroxymethyldihydropteridine diphosphokinase</fullName>
        <ecNumber evidence="2">2.7.6.3</ecNumber>
    </recommendedName>
</protein>
<dbReference type="PANTHER" id="PTHR43071:SF2">
    <property type="entry name" value="2-AMINO-4-HYDROXY-6-HYDROXYMETHYLDIHYDROPTERIDINE PYROPHOSPHOKINASE"/>
    <property type="match status" value="1"/>
</dbReference>
<dbReference type="Pfam" id="PF01288">
    <property type="entry name" value="HPPK"/>
    <property type="match status" value="1"/>
</dbReference>
<dbReference type="Gene3D" id="3.30.70.560">
    <property type="entry name" value="7,8-Dihydro-6-hydroxymethylpterin-pyrophosphokinase HPPK"/>
    <property type="match status" value="1"/>
</dbReference>
<evidence type="ECO:0000256" key="7">
    <source>
        <dbReference type="ARBA" id="ARBA00022909"/>
    </source>
</evidence>
<proteinExistence type="predicted"/>
<dbReference type="GO" id="GO:0046654">
    <property type="term" value="P:tetrahydrofolate biosynthetic process"/>
    <property type="evidence" value="ECO:0007669"/>
    <property type="project" value="UniProtKB-UniPathway"/>
</dbReference>
<evidence type="ECO:0000256" key="6">
    <source>
        <dbReference type="ARBA" id="ARBA00022840"/>
    </source>
</evidence>
<keyword evidence="6" id="KW-0067">ATP-binding</keyword>
<evidence type="ECO:0000259" key="8">
    <source>
        <dbReference type="Pfam" id="PF01288"/>
    </source>
</evidence>
<gene>
    <name evidence="9" type="primary">folK</name>
    <name evidence="9" type="ORF">CF392_00190</name>
</gene>
<evidence type="ECO:0000313" key="9">
    <source>
        <dbReference type="EMBL" id="PAV27521.1"/>
    </source>
</evidence>
<dbReference type="CDD" id="cd00483">
    <property type="entry name" value="HPPK"/>
    <property type="match status" value="1"/>
</dbReference>
<dbReference type="GO" id="GO:0003848">
    <property type="term" value="F:2-amino-4-hydroxy-6-hydroxymethyldihydropteridine diphosphokinase activity"/>
    <property type="evidence" value="ECO:0007669"/>
    <property type="project" value="UniProtKB-EC"/>
</dbReference>
<evidence type="ECO:0000256" key="2">
    <source>
        <dbReference type="ARBA" id="ARBA00013253"/>
    </source>
</evidence>
<dbReference type="EC" id="2.7.6.3" evidence="2"/>
<accession>A0A2A2I686</accession>
<dbReference type="GO" id="GO:0005524">
    <property type="term" value="F:ATP binding"/>
    <property type="evidence" value="ECO:0007669"/>
    <property type="project" value="UniProtKB-KW"/>
</dbReference>
<keyword evidence="10" id="KW-1185">Reference proteome</keyword>
<keyword evidence="3" id="KW-0808">Transferase</keyword>
<keyword evidence="4" id="KW-0547">Nucleotide-binding</keyword>
<dbReference type="EMBL" id="NMPM01000002">
    <property type="protein sequence ID" value="PAV27521.1"/>
    <property type="molecule type" value="Genomic_DNA"/>
</dbReference>
<evidence type="ECO:0000313" key="10">
    <source>
        <dbReference type="Proteomes" id="UP000218332"/>
    </source>
</evidence>
<dbReference type="GO" id="GO:0016301">
    <property type="term" value="F:kinase activity"/>
    <property type="evidence" value="ECO:0007669"/>
    <property type="project" value="UniProtKB-KW"/>
</dbReference>
<organism evidence="9 10">
    <name type="scientific">Tamilnaduibacter salinus</name>
    <dbReference type="NCBI Taxonomy" id="1484056"/>
    <lineage>
        <taxon>Bacteria</taxon>
        <taxon>Pseudomonadati</taxon>
        <taxon>Pseudomonadota</taxon>
        <taxon>Gammaproteobacteria</taxon>
        <taxon>Pseudomonadales</taxon>
        <taxon>Marinobacteraceae</taxon>
        <taxon>Tamilnaduibacter</taxon>
    </lineage>
</organism>
<dbReference type="PANTHER" id="PTHR43071">
    <property type="entry name" value="2-AMINO-4-HYDROXY-6-HYDROXYMETHYLDIHYDROPTERIDINE PYROPHOSPHOKINASE"/>
    <property type="match status" value="1"/>
</dbReference>
<feature type="domain" description="7,8-dihydro-6-hydroxymethylpterin-pyrophosphokinase" evidence="8">
    <location>
        <begin position="8"/>
        <end position="133"/>
    </location>
</feature>
<dbReference type="UniPathway" id="UPA00077">
    <property type="reaction ID" value="UER00155"/>
</dbReference>
<reference evidence="9 10" key="1">
    <citation type="submission" date="2017-07" db="EMBL/GenBank/DDBJ databases">
        <title>Tamlnaduibacter salinus (Mi-7) genome sequencing.</title>
        <authorList>
            <person name="Verma A."/>
            <person name="Krishnamurthi S."/>
        </authorList>
    </citation>
    <scope>NUCLEOTIDE SEQUENCE [LARGE SCALE GENOMIC DNA]</scope>
    <source>
        <strain evidence="9 10">Mi-7</strain>
    </source>
</reference>
<dbReference type="GO" id="GO:0046656">
    <property type="term" value="P:folic acid biosynthetic process"/>
    <property type="evidence" value="ECO:0007669"/>
    <property type="project" value="UniProtKB-KW"/>
</dbReference>
<evidence type="ECO:0000256" key="3">
    <source>
        <dbReference type="ARBA" id="ARBA00022679"/>
    </source>
</evidence>
<sequence length="185" mass="20271">MTGAVTVYIGLGSNRDRERHIRAGLEALSDRYGPLRISTVYESRAVGFDGTNFLNLVVGFQTPDSVATLSHFLKDVEFANGRAPDAAKFSPRSLDLDLLTHGDAAGTVAGVALPRAEILENAFVLRPLAELAPDDHHPVDGRSYRELWAAYDRDQALWPVSFTWRGELISQGESFATETHGKHGH</sequence>
<comment type="pathway">
    <text evidence="1">Cofactor biosynthesis; tetrahydrofolate biosynthesis; 2-amino-4-hydroxy-6-hydroxymethyl-7,8-dihydropteridine diphosphate from 7,8-dihydroneopterin triphosphate: step 4/4.</text>
</comment>
<dbReference type="AlphaFoldDB" id="A0A2A2I686"/>
<evidence type="ECO:0000256" key="5">
    <source>
        <dbReference type="ARBA" id="ARBA00022777"/>
    </source>
</evidence>
<dbReference type="NCBIfam" id="TIGR01498">
    <property type="entry name" value="folK"/>
    <property type="match status" value="1"/>
</dbReference>
<keyword evidence="5 9" id="KW-0418">Kinase</keyword>
<keyword evidence="7" id="KW-0289">Folate biosynthesis</keyword>
<name>A0A2A2I686_9GAMM</name>
<dbReference type="InterPro" id="IPR035907">
    <property type="entry name" value="Hppk_sf"/>
</dbReference>
<dbReference type="Proteomes" id="UP000218332">
    <property type="component" value="Unassembled WGS sequence"/>
</dbReference>
<dbReference type="InterPro" id="IPR000550">
    <property type="entry name" value="Hppk"/>
</dbReference>
<evidence type="ECO:0000256" key="4">
    <source>
        <dbReference type="ARBA" id="ARBA00022741"/>
    </source>
</evidence>